<evidence type="ECO:0000313" key="2">
    <source>
        <dbReference type="Proteomes" id="UP000319792"/>
    </source>
</evidence>
<accession>A0A5C5RN76</accession>
<sequence length="73" mass="8004">MRIQQFRKVLGGTRAVARTNTGRPGWMREFAWGVAAGNLVRHGADVPGAHRARACERQPYLGPTTAGRSTSER</sequence>
<dbReference type="Proteomes" id="UP000319792">
    <property type="component" value="Unassembled WGS sequence"/>
</dbReference>
<organism evidence="1 2">
    <name type="scientific">Tsukamurella sputi</name>
    <dbReference type="NCBI Taxonomy" id="2591848"/>
    <lineage>
        <taxon>Bacteria</taxon>
        <taxon>Bacillati</taxon>
        <taxon>Actinomycetota</taxon>
        <taxon>Actinomycetes</taxon>
        <taxon>Mycobacteriales</taxon>
        <taxon>Tsukamurellaceae</taxon>
        <taxon>Tsukamurella</taxon>
    </lineage>
</organism>
<gene>
    <name evidence="1" type="ORF">FK268_10345</name>
</gene>
<name>A0A5C5RN76_9ACTN</name>
<dbReference type="AlphaFoldDB" id="A0A5C5RN76"/>
<reference evidence="1 2" key="1">
    <citation type="submission" date="2019-08" db="EMBL/GenBank/DDBJ databases">
        <title>Tsukamurella conjunctivitidis sp. nov., Tsukamurella assacharolytica sp. nov. and Tsukamurella sputae sp. nov. isolated from patients with conjunctivitis, bacteraemia (lymphoma) and respiratory infection (sputum) in Hong Kong.</title>
        <authorList>
            <person name="Fok K.M.N."/>
            <person name="Fong J.Y.H."/>
        </authorList>
    </citation>
    <scope>NUCLEOTIDE SEQUENCE [LARGE SCALE GENOMIC DNA]</scope>
    <source>
        <strain evidence="1 2">HKU70</strain>
    </source>
</reference>
<comment type="caution">
    <text evidence="1">The sequence shown here is derived from an EMBL/GenBank/DDBJ whole genome shotgun (WGS) entry which is preliminary data.</text>
</comment>
<dbReference type="EMBL" id="VIGV01000003">
    <property type="protein sequence ID" value="TWS24028.1"/>
    <property type="molecule type" value="Genomic_DNA"/>
</dbReference>
<protein>
    <submittedName>
        <fullName evidence="1">Uncharacterized protein</fullName>
    </submittedName>
</protein>
<dbReference type="OrthoDB" id="4774263at2"/>
<proteinExistence type="predicted"/>
<dbReference type="RefSeq" id="WP_146433738.1">
    <property type="nucleotide sequence ID" value="NZ_VIGV01000003.1"/>
</dbReference>
<keyword evidence="2" id="KW-1185">Reference proteome</keyword>
<evidence type="ECO:0000313" key="1">
    <source>
        <dbReference type="EMBL" id="TWS24028.1"/>
    </source>
</evidence>